<keyword evidence="3 8" id="KW-1134">Transmembrane beta strand</keyword>
<dbReference type="Gene3D" id="2.40.170.20">
    <property type="entry name" value="TonB-dependent receptor, beta-barrel domain"/>
    <property type="match status" value="1"/>
</dbReference>
<dbReference type="InterPro" id="IPR008969">
    <property type="entry name" value="CarboxyPept-like_regulatory"/>
</dbReference>
<evidence type="ECO:0000256" key="8">
    <source>
        <dbReference type="PROSITE-ProRule" id="PRU01360"/>
    </source>
</evidence>
<evidence type="ECO:0000256" key="2">
    <source>
        <dbReference type="ARBA" id="ARBA00022448"/>
    </source>
</evidence>
<dbReference type="Proteomes" id="UP000198916">
    <property type="component" value="Unassembled WGS sequence"/>
</dbReference>
<evidence type="ECO:0000313" key="10">
    <source>
        <dbReference type="EMBL" id="SEL75051.1"/>
    </source>
</evidence>
<dbReference type="Pfam" id="PF07715">
    <property type="entry name" value="Plug"/>
    <property type="match status" value="1"/>
</dbReference>
<evidence type="ECO:0000256" key="1">
    <source>
        <dbReference type="ARBA" id="ARBA00004571"/>
    </source>
</evidence>
<evidence type="ECO:0000256" key="6">
    <source>
        <dbReference type="ARBA" id="ARBA00023136"/>
    </source>
</evidence>
<dbReference type="InterPro" id="IPR036942">
    <property type="entry name" value="Beta-barrel_TonB_sf"/>
</dbReference>
<dbReference type="InterPro" id="IPR039426">
    <property type="entry name" value="TonB-dep_rcpt-like"/>
</dbReference>
<keyword evidence="4 8" id="KW-0812">Transmembrane</keyword>
<dbReference type="InterPro" id="IPR023996">
    <property type="entry name" value="TonB-dep_OMP_SusC/RagA"/>
</dbReference>
<evidence type="ECO:0000256" key="3">
    <source>
        <dbReference type="ARBA" id="ARBA00022452"/>
    </source>
</evidence>
<keyword evidence="6 8" id="KW-0472">Membrane</keyword>
<evidence type="ECO:0000259" key="9">
    <source>
        <dbReference type="Pfam" id="PF07715"/>
    </source>
</evidence>
<accession>A0A1H7SR61</accession>
<dbReference type="NCBIfam" id="TIGR04057">
    <property type="entry name" value="SusC_RagA_signa"/>
    <property type="match status" value="1"/>
</dbReference>
<feature type="domain" description="TonB-dependent receptor plug" evidence="9">
    <location>
        <begin position="223"/>
        <end position="354"/>
    </location>
</feature>
<evidence type="ECO:0000313" key="11">
    <source>
        <dbReference type="Proteomes" id="UP000198916"/>
    </source>
</evidence>
<dbReference type="Gene3D" id="2.170.130.10">
    <property type="entry name" value="TonB-dependent receptor, plug domain"/>
    <property type="match status" value="1"/>
</dbReference>
<keyword evidence="11" id="KW-1185">Reference proteome</keyword>
<dbReference type="RefSeq" id="WP_245747696.1">
    <property type="nucleotide sequence ID" value="NZ_FNZR01000009.1"/>
</dbReference>
<comment type="subcellular location">
    <subcellularLocation>
        <location evidence="1 8">Cell outer membrane</location>
        <topology evidence="1 8">Multi-pass membrane protein</topology>
    </subcellularLocation>
</comment>
<proteinExistence type="inferred from homology"/>
<name>A0A1H7SR61_9SPHI</name>
<dbReference type="InterPro" id="IPR037066">
    <property type="entry name" value="Plug_dom_sf"/>
</dbReference>
<evidence type="ECO:0000256" key="5">
    <source>
        <dbReference type="ARBA" id="ARBA00022729"/>
    </source>
</evidence>
<dbReference type="STRING" id="332977.SAMN05421740_109142"/>
<keyword evidence="7 8" id="KW-0998">Cell outer membrane</keyword>
<keyword evidence="2 8" id="KW-0813">Transport</keyword>
<dbReference type="Pfam" id="PF13715">
    <property type="entry name" value="CarbopepD_reg_2"/>
    <property type="match status" value="1"/>
</dbReference>
<evidence type="ECO:0000256" key="7">
    <source>
        <dbReference type="ARBA" id="ARBA00023237"/>
    </source>
</evidence>
<dbReference type="GO" id="GO:0015344">
    <property type="term" value="F:siderophore uptake transmembrane transporter activity"/>
    <property type="evidence" value="ECO:0007669"/>
    <property type="project" value="TreeGrafter"/>
</dbReference>
<dbReference type="SUPFAM" id="SSF49464">
    <property type="entry name" value="Carboxypeptidase regulatory domain-like"/>
    <property type="match status" value="1"/>
</dbReference>
<dbReference type="AlphaFoldDB" id="A0A1H7SR61"/>
<dbReference type="NCBIfam" id="TIGR04056">
    <property type="entry name" value="OMP_RagA_SusC"/>
    <property type="match status" value="1"/>
</dbReference>
<reference evidence="11" key="1">
    <citation type="submission" date="2016-10" db="EMBL/GenBank/DDBJ databases">
        <authorList>
            <person name="Varghese N."/>
            <person name="Submissions S."/>
        </authorList>
    </citation>
    <scope>NUCLEOTIDE SEQUENCE [LARGE SCALE GENOMIC DNA]</scope>
    <source>
        <strain evidence="11">Jip14</strain>
    </source>
</reference>
<dbReference type="InterPro" id="IPR023997">
    <property type="entry name" value="TonB-dep_OMP_SusC/RagA_CS"/>
</dbReference>
<dbReference type="PROSITE" id="PS52016">
    <property type="entry name" value="TONB_DEPENDENT_REC_3"/>
    <property type="match status" value="1"/>
</dbReference>
<dbReference type="PANTHER" id="PTHR30069">
    <property type="entry name" value="TONB-DEPENDENT OUTER MEMBRANE RECEPTOR"/>
    <property type="match status" value="1"/>
</dbReference>
<keyword evidence="5" id="KW-0732">Signal</keyword>
<dbReference type="SUPFAM" id="SSF56935">
    <property type="entry name" value="Porins"/>
    <property type="match status" value="1"/>
</dbReference>
<dbReference type="Gene3D" id="3.55.50.30">
    <property type="match status" value="1"/>
</dbReference>
<gene>
    <name evidence="10" type="ORF">SAMN05421740_109142</name>
</gene>
<organism evidence="10 11">
    <name type="scientific">Parapedobacter koreensis</name>
    <dbReference type="NCBI Taxonomy" id="332977"/>
    <lineage>
        <taxon>Bacteria</taxon>
        <taxon>Pseudomonadati</taxon>
        <taxon>Bacteroidota</taxon>
        <taxon>Sphingobacteriia</taxon>
        <taxon>Sphingobacteriales</taxon>
        <taxon>Sphingobacteriaceae</taxon>
        <taxon>Parapedobacter</taxon>
    </lineage>
</organism>
<dbReference type="Gene3D" id="2.60.40.1120">
    <property type="entry name" value="Carboxypeptidase-like, regulatory domain"/>
    <property type="match status" value="1"/>
</dbReference>
<evidence type="ECO:0000256" key="4">
    <source>
        <dbReference type="ARBA" id="ARBA00022692"/>
    </source>
</evidence>
<dbReference type="GO" id="GO:0044718">
    <property type="term" value="P:siderophore transmembrane transport"/>
    <property type="evidence" value="ECO:0007669"/>
    <property type="project" value="TreeGrafter"/>
</dbReference>
<dbReference type="PANTHER" id="PTHR30069:SF29">
    <property type="entry name" value="HEMOGLOBIN AND HEMOGLOBIN-HAPTOGLOBIN-BINDING PROTEIN 1-RELATED"/>
    <property type="match status" value="1"/>
</dbReference>
<sequence length="1161" mass="127554">MESNRQYLTKRALLYGTFLSVCWGPVAAQQYARANHVPAQHVRTGILLEQVLKEIASRINKKLVYDARQLEGKQAHTARTGLPPERLLAEVLSETGLTYRIEGDLLVVFPGDVADGASSNPVIHQQMTVQGRVTSGEGEPLAGVSVSVKGVATTVSTGINGQYTIAAPEDATLVFSLIGYVRQEVPLSGRAQLDVVLQEDNQALSEVVVTALGIKREEKALGYGVSVVKGEDLTDAISNNWSDALKGKVAGLNLTQTGSGPLNATRINLRGDRSLDIAGNEALVVIDGIPMINGRVSSGVDQAYGAGASGVDKDIPIDFGNGLSDINPDDIESVTVLKGAAASALYGSRAANGALIITTKSGRKREGGIGITINSNTSIQDVLRWPDWQYEYGQGNNNRNADGDLYYSYQLSEDGANTGSTSSAFGPKFDGQYYFQYDPTVEGQSAERQLWQPYTDNIKGFWRTGLNLTNSVALDGATDRFSARASLTHTKNEWIMPNTGFERIVASLNSSAHLSEKLQVNAKMSYTSKSSDNLPGTGYNNQSIGYFMIFQNPNVDLEWYRPTWKQGREQLEQIHPFSSYIENPYLIAYEMTNGLKSNTVEGNLQGIYTFDDRWSLMVRSGLNMRQDKRDNRRPYNTANFPQGYYKEQDVYFFESNTDMLLTYQNKITPAIDLRASLGANAMRYESKTNNAIARGLLLPGIYKLSNALEQALADNDLQRRRTNSVYGFVNFSYRDLVFLDITGRNDWSSTLPNGNNSYFYPSVSSSYILSDIFSLPEAVSFAKARLSWAMVGNDTYPYRTAKYYSKTSFPGSAEAPSVLHNADLKPEISRSWEAGVNVALFNNRINTDVNLYAITTENQVLSVPLDITTGYSSAFINAGEIRNKGIEVMLSGSPVKNDLFSWTATATWSTNDNKILSLSDDVEGEEQIIATSGTATLLATVGGSIGDIWGYGLVRNSDGQVVFNGTTGLALQPSDITKIGNAYADWKAGLVNEFQYKNWRLSATVDGQYGGILYSQSHHKMTEQGKLRHTLLGRETMTVIGEGVVMNDDGSYSPNTMPVPIQTWYADYYRRANIETNSFDASYLKLREVRLEYNLPVSVVSRWRLAGASIAVYGRDLAMISDFPIFDPETASLNGATIVPGVEMGQLPTPRTWGVNLRLQF</sequence>
<dbReference type="EMBL" id="FNZR01000009">
    <property type="protein sequence ID" value="SEL75051.1"/>
    <property type="molecule type" value="Genomic_DNA"/>
</dbReference>
<dbReference type="InterPro" id="IPR012910">
    <property type="entry name" value="Plug_dom"/>
</dbReference>
<protein>
    <submittedName>
        <fullName evidence="10">TonB-linked outer membrane protein, SusC/RagA family</fullName>
    </submittedName>
</protein>
<dbReference type="GO" id="GO:0009279">
    <property type="term" value="C:cell outer membrane"/>
    <property type="evidence" value="ECO:0007669"/>
    <property type="project" value="UniProtKB-SubCell"/>
</dbReference>
<comment type="similarity">
    <text evidence="8">Belongs to the TonB-dependent receptor family.</text>
</comment>